<dbReference type="GO" id="GO:0022857">
    <property type="term" value="F:transmembrane transporter activity"/>
    <property type="evidence" value="ECO:0007669"/>
    <property type="project" value="InterPro"/>
</dbReference>
<dbReference type="GO" id="GO:0005886">
    <property type="term" value="C:plasma membrane"/>
    <property type="evidence" value="ECO:0007669"/>
    <property type="project" value="TreeGrafter"/>
</dbReference>
<evidence type="ECO:0000256" key="3">
    <source>
        <dbReference type="SAM" id="SignalP"/>
    </source>
</evidence>
<dbReference type="SUPFAM" id="SSF111369">
    <property type="entry name" value="HlyD-like secretion proteins"/>
    <property type="match status" value="1"/>
</dbReference>
<evidence type="ECO:0000259" key="6">
    <source>
        <dbReference type="Pfam" id="PF25944"/>
    </source>
</evidence>
<evidence type="ECO:0000313" key="9">
    <source>
        <dbReference type="Proteomes" id="UP000653730"/>
    </source>
</evidence>
<keyword evidence="3" id="KW-0732">Signal</keyword>
<gene>
    <name evidence="8" type="ORF">IBL28_11470</name>
</gene>
<evidence type="ECO:0000256" key="1">
    <source>
        <dbReference type="ARBA" id="ARBA00004196"/>
    </source>
</evidence>
<feature type="domain" description="Multidrug resistance protein MdtA-like alpha-helical hairpin" evidence="4">
    <location>
        <begin position="106"/>
        <end position="175"/>
    </location>
</feature>
<feature type="domain" description="Multidrug resistance protein MdtA-like beta-barrel" evidence="6">
    <location>
        <begin position="239"/>
        <end position="301"/>
    </location>
</feature>
<feature type="domain" description="Multidrug resistance protein MdtA-like C-terminal permuted SH3" evidence="7">
    <location>
        <begin position="306"/>
        <end position="366"/>
    </location>
</feature>
<name>A0A926JSI8_9FLAO</name>
<dbReference type="GO" id="GO:0030313">
    <property type="term" value="C:cell envelope"/>
    <property type="evidence" value="ECO:0007669"/>
    <property type="project" value="UniProtKB-SubCell"/>
</dbReference>
<comment type="similarity">
    <text evidence="2">Belongs to the membrane fusion protein (MFP) (TC 8.A.1) family.</text>
</comment>
<feature type="domain" description="Multidrug resistance protein MdtA-like barrel-sandwich hybrid" evidence="5">
    <location>
        <begin position="66"/>
        <end position="207"/>
    </location>
</feature>
<sequence>MKKHNYFSAGILLSLSLLTISTIVSCSNSNAAEQGPQALTAPYIVPSTEKITDWSEYIGRFEASERVEVRSRVNGYIQSVNFRDGDIVKKGQTLFVIDQRPFYTALKQAEADKLQAQADLHRTESDYERIASVQDSRAVSAEEVEQRKQIAKSAEARLMAANARLAEAQLNLSYTEVKAPITGKISIDFVNPGNYITGGAANATLLTTVLAVDPIHFYFEGNEDDFLKFHASPSPEGNTTAMQKPVVVKLSSEDNYSRKGYMDFVDNEIRRNTGTIRGRAVFKNPDMQLEAGMFGRLRLLEETKTDAILIPEDAISSSQSQKIVYTIGADSTVQVKPVRLGKLYREKYRIITGGLTTDDRIITGNLLKVRPGMKVLPEQQSFAVAPQDTLSIASR</sequence>
<dbReference type="RefSeq" id="WP_187965737.1">
    <property type="nucleotide sequence ID" value="NZ_JACVDC010000031.1"/>
</dbReference>
<keyword evidence="9" id="KW-1185">Reference proteome</keyword>
<evidence type="ECO:0000259" key="4">
    <source>
        <dbReference type="Pfam" id="PF25876"/>
    </source>
</evidence>
<evidence type="ECO:0000259" key="5">
    <source>
        <dbReference type="Pfam" id="PF25917"/>
    </source>
</evidence>
<protein>
    <submittedName>
        <fullName evidence="8">Efflux RND transporter periplasmic adaptor subunit</fullName>
    </submittedName>
</protein>
<dbReference type="Gene3D" id="2.40.50.100">
    <property type="match status" value="1"/>
</dbReference>
<dbReference type="GO" id="GO:0046677">
    <property type="term" value="P:response to antibiotic"/>
    <property type="evidence" value="ECO:0007669"/>
    <property type="project" value="TreeGrafter"/>
</dbReference>
<dbReference type="PROSITE" id="PS51257">
    <property type="entry name" value="PROKAR_LIPOPROTEIN"/>
    <property type="match status" value="1"/>
</dbReference>
<dbReference type="PANTHER" id="PTHR30158:SF10">
    <property type="entry name" value="CATION EFFLUX PUMP"/>
    <property type="match status" value="1"/>
</dbReference>
<dbReference type="Gene3D" id="1.10.287.470">
    <property type="entry name" value="Helix hairpin bin"/>
    <property type="match status" value="1"/>
</dbReference>
<dbReference type="InterPro" id="IPR058624">
    <property type="entry name" value="MdtA-like_HH"/>
</dbReference>
<evidence type="ECO:0000313" key="8">
    <source>
        <dbReference type="EMBL" id="MBC9796591.1"/>
    </source>
</evidence>
<organism evidence="8 9">
    <name type="scientific">Sinomicrobium weinanense</name>
    <dbReference type="NCBI Taxonomy" id="2842200"/>
    <lineage>
        <taxon>Bacteria</taxon>
        <taxon>Pseudomonadati</taxon>
        <taxon>Bacteroidota</taxon>
        <taxon>Flavobacteriia</taxon>
        <taxon>Flavobacteriales</taxon>
        <taxon>Flavobacteriaceae</taxon>
        <taxon>Sinomicrobium</taxon>
    </lineage>
</organism>
<proteinExistence type="inferred from homology"/>
<dbReference type="InterPro" id="IPR058627">
    <property type="entry name" value="MdtA-like_C"/>
</dbReference>
<dbReference type="Pfam" id="PF25967">
    <property type="entry name" value="RND-MFP_C"/>
    <property type="match status" value="1"/>
</dbReference>
<dbReference type="InterPro" id="IPR006143">
    <property type="entry name" value="RND_pump_MFP"/>
</dbReference>
<dbReference type="Pfam" id="PF25917">
    <property type="entry name" value="BSH_RND"/>
    <property type="match status" value="1"/>
</dbReference>
<dbReference type="InterPro" id="IPR058626">
    <property type="entry name" value="MdtA-like_b-barrel"/>
</dbReference>
<dbReference type="AlphaFoldDB" id="A0A926JSI8"/>
<dbReference type="NCBIfam" id="TIGR01730">
    <property type="entry name" value="RND_mfp"/>
    <property type="match status" value="1"/>
</dbReference>
<dbReference type="Proteomes" id="UP000653730">
    <property type="component" value="Unassembled WGS sequence"/>
</dbReference>
<dbReference type="PANTHER" id="PTHR30158">
    <property type="entry name" value="ACRA/E-RELATED COMPONENT OF DRUG EFFLUX TRANSPORTER"/>
    <property type="match status" value="1"/>
</dbReference>
<evidence type="ECO:0000259" key="7">
    <source>
        <dbReference type="Pfam" id="PF25967"/>
    </source>
</evidence>
<dbReference type="InterPro" id="IPR058625">
    <property type="entry name" value="MdtA-like_BSH"/>
</dbReference>
<dbReference type="Pfam" id="PF25876">
    <property type="entry name" value="HH_MFP_RND"/>
    <property type="match status" value="1"/>
</dbReference>
<feature type="signal peptide" evidence="3">
    <location>
        <begin position="1"/>
        <end position="31"/>
    </location>
</feature>
<feature type="chain" id="PRO_5037141675" evidence="3">
    <location>
        <begin position="32"/>
        <end position="395"/>
    </location>
</feature>
<comment type="caution">
    <text evidence="8">The sequence shown here is derived from an EMBL/GenBank/DDBJ whole genome shotgun (WGS) entry which is preliminary data.</text>
</comment>
<comment type="subcellular location">
    <subcellularLocation>
        <location evidence="1">Cell envelope</location>
    </subcellularLocation>
</comment>
<evidence type="ECO:0000256" key="2">
    <source>
        <dbReference type="ARBA" id="ARBA00009477"/>
    </source>
</evidence>
<reference evidence="8 9" key="1">
    <citation type="submission" date="2020-09" db="EMBL/GenBank/DDBJ databases">
        <title>Sinomicrobium weinanense sp. nov., a halophilic bacteria isolated from saline-alkali soil.</title>
        <authorList>
            <person name="Wu P."/>
            <person name="Ren H."/>
            <person name="Mei Y."/>
            <person name="Liang Y."/>
            <person name="Chen Z."/>
        </authorList>
    </citation>
    <scope>NUCLEOTIDE SEQUENCE [LARGE SCALE GENOMIC DNA]</scope>
    <source>
        <strain evidence="8 9">FJxs</strain>
    </source>
</reference>
<dbReference type="Gene3D" id="2.40.30.170">
    <property type="match status" value="1"/>
</dbReference>
<dbReference type="EMBL" id="JACVDC010000031">
    <property type="protein sequence ID" value="MBC9796591.1"/>
    <property type="molecule type" value="Genomic_DNA"/>
</dbReference>
<accession>A0A926JSI8</accession>
<dbReference type="Pfam" id="PF25944">
    <property type="entry name" value="Beta-barrel_RND"/>
    <property type="match status" value="1"/>
</dbReference>
<dbReference type="Gene3D" id="2.40.420.20">
    <property type="match status" value="1"/>
</dbReference>